<accession>A0A146L267</accession>
<evidence type="ECO:0000256" key="3">
    <source>
        <dbReference type="ARBA" id="ARBA00023140"/>
    </source>
</evidence>
<comment type="similarity">
    <text evidence="2">Belongs to the ATP-dependent AMP-binding enzyme family.</text>
</comment>
<feature type="non-terminal residue" evidence="6">
    <location>
        <position position="1"/>
    </location>
</feature>
<dbReference type="InterPro" id="IPR020845">
    <property type="entry name" value="AMP-binding_CS"/>
</dbReference>
<feature type="domain" description="AMP-binding enzyme C-terminal" evidence="5">
    <location>
        <begin position="507"/>
        <end position="582"/>
    </location>
</feature>
<keyword evidence="3" id="KW-0576">Peroxisome</keyword>
<dbReference type="InterPro" id="IPR045851">
    <property type="entry name" value="AMP-bd_C_sf"/>
</dbReference>
<feature type="domain" description="AMP-dependent synthetase/ligase" evidence="4">
    <location>
        <begin position="91"/>
        <end position="457"/>
    </location>
</feature>
<evidence type="ECO:0000313" key="6">
    <source>
        <dbReference type="EMBL" id="JAQ02651.1"/>
    </source>
</evidence>
<dbReference type="InterPro" id="IPR000873">
    <property type="entry name" value="AMP-dep_synth/lig_dom"/>
</dbReference>
<dbReference type="InterPro" id="IPR025110">
    <property type="entry name" value="AMP-bd_C"/>
</dbReference>
<evidence type="ECO:0000259" key="4">
    <source>
        <dbReference type="Pfam" id="PF00501"/>
    </source>
</evidence>
<dbReference type="GO" id="GO:0046949">
    <property type="term" value="P:fatty-acyl-CoA biosynthetic process"/>
    <property type="evidence" value="ECO:0007669"/>
    <property type="project" value="TreeGrafter"/>
</dbReference>
<dbReference type="GO" id="GO:0004467">
    <property type="term" value="F:long-chain fatty acid-CoA ligase activity"/>
    <property type="evidence" value="ECO:0007669"/>
    <property type="project" value="TreeGrafter"/>
</dbReference>
<dbReference type="AlphaFoldDB" id="A0A146L267"/>
<dbReference type="PROSITE" id="PS00455">
    <property type="entry name" value="AMP_BINDING"/>
    <property type="match status" value="1"/>
</dbReference>
<reference evidence="6" key="1">
    <citation type="journal article" date="2016" name="Gigascience">
        <title>De novo construction of an expanded transcriptome assembly for the western tarnished plant bug, Lygus hesperus.</title>
        <authorList>
            <person name="Tassone E.E."/>
            <person name="Geib S.M."/>
            <person name="Hall B."/>
            <person name="Fabrick J.A."/>
            <person name="Brent C.S."/>
            <person name="Hull J.J."/>
        </authorList>
    </citation>
    <scope>NUCLEOTIDE SEQUENCE</scope>
</reference>
<dbReference type="PANTHER" id="PTHR24096">
    <property type="entry name" value="LONG-CHAIN-FATTY-ACID--COA LIGASE"/>
    <property type="match status" value="1"/>
</dbReference>
<protein>
    <submittedName>
        <fullName evidence="6">Putative 4-coumarate--CoA ligase 1</fullName>
    </submittedName>
</protein>
<dbReference type="EMBL" id="GDHC01015978">
    <property type="protein sequence ID" value="JAQ02651.1"/>
    <property type="molecule type" value="Transcribed_RNA"/>
</dbReference>
<name>A0A146L267_LYGHE</name>
<dbReference type="Pfam" id="PF00501">
    <property type="entry name" value="AMP-binding"/>
    <property type="match status" value="1"/>
</dbReference>
<keyword evidence="6" id="KW-0436">Ligase</keyword>
<dbReference type="GO" id="GO:0005777">
    <property type="term" value="C:peroxisome"/>
    <property type="evidence" value="ECO:0007669"/>
    <property type="project" value="UniProtKB-SubCell"/>
</dbReference>
<evidence type="ECO:0000256" key="2">
    <source>
        <dbReference type="ARBA" id="ARBA00006432"/>
    </source>
</evidence>
<dbReference type="PANTHER" id="PTHR24096:SF353">
    <property type="entry name" value="GH16244P-RELATED"/>
    <property type="match status" value="1"/>
</dbReference>
<proteinExistence type="inferred from homology"/>
<organism evidence="6">
    <name type="scientific">Lygus hesperus</name>
    <name type="common">Western plant bug</name>
    <dbReference type="NCBI Taxonomy" id="30085"/>
    <lineage>
        <taxon>Eukaryota</taxon>
        <taxon>Metazoa</taxon>
        <taxon>Ecdysozoa</taxon>
        <taxon>Arthropoda</taxon>
        <taxon>Hexapoda</taxon>
        <taxon>Insecta</taxon>
        <taxon>Pterygota</taxon>
        <taxon>Neoptera</taxon>
        <taxon>Paraneoptera</taxon>
        <taxon>Hemiptera</taxon>
        <taxon>Heteroptera</taxon>
        <taxon>Panheteroptera</taxon>
        <taxon>Cimicomorpha</taxon>
        <taxon>Miridae</taxon>
        <taxon>Mirini</taxon>
        <taxon>Lygus</taxon>
    </lineage>
</organism>
<comment type="subcellular location">
    <subcellularLocation>
        <location evidence="1">Peroxisome</location>
    </subcellularLocation>
</comment>
<dbReference type="FunFam" id="3.30.300.30:FF:000007">
    <property type="entry name" value="4-coumarate--CoA ligase 2"/>
    <property type="match status" value="1"/>
</dbReference>
<dbReference type="Pfam" id="PF13193">
    <property type="entry name" value="AMP-binding_C"/>
    <property type="match status" value="1"/>
</dbReference>
<dbReference type="InterPro" id="IPR042099">
    <property type="entry name" value="ANL_N_sf"/>
</dbReference>
<sequence>CPSTGSRLLHSLSLPECGGRTVELREPSEGSREITHNKAYCVRDKHPCGYPIYPHISTICLTNHPAAMVLSAPDDLDAPGTEIRRLMFEVIRSKGDDIFMIDGLEDVYVTYRELYQKASSIAIFLNKAEIGEGTVVGILSDVMIEANLFITGVWFSGATFCPMNPVLKPDEIRQLLEVCGAKTIYCQNKYLDTLEAALALEGAAIDVTVISDSPSASCIDINDIVNEDPADFEVGEYDEHESISHILFTSGTTGVPKGVMISSYSAKYTAHRVELDTASFMCTSPFYWISYIAVFVGVVCNGTTLIVPRTKYLPGTNDPDVTHLMKCIEKYKPRNWFTAPSVVLDMSNVGANYDLSSLVRVGVGGSNLLPSQRQLVCDTLFQGRRILCNLYGATEIGVITRWPPGEAPDHDSPRAASLGVLAPGMDLKVVDPTTGVELGAGEVGEFVVKSKSIMKGYINKDMPKRYTPDDWYHMGDLGWFDEDGYLYFSSRLKEIMKYRGIQIAPAEIEKVILLHPGVLEVCVVGRPHPIEGERPAAFVVRKSQDLNEQELMDFVHERVVDSKKLRGGVFFVEEIPKSGVGKTLRRELVKIFNEMDA</sequence>
<evidence type="ECO:0000259" key="5">
    <source>
        <dbReference type="Pfam" id="PF13193"/>
    </source>
</evidence>
<dbReference type="Gene3D" id="3.30.300.30">
    <property type="match status" value="1"/>
</dbReference>
<dbReference type="Gene3D" id="3.40.50.12780">
    <property type="entry name" value="N-terminal domain of ligase-like"/>
    <property type="match status" value="1"/>
</dbReference>
<dbReference type="SUPFAM" id="SSF56801">
    <property type="entry name" value="Acetyl-CoA synthetase-like"/>
    <property type="match status" value="1"/>
</dbReference>
<gene>
    <name evidence="6" type="primary">4cl1_1</name>
    <name evidence="6" type="ORF">g.81559</name>
</gene>
<evidence type="ECO:0000256" key="1">
    <source>
        <dbReference type="ARBA" id="ARBA00004275"/>
    </source>
</evidence>